<dbReference type="RefSeq" id="XP_033461907.1">
    <property type="nucleotide sequence ID" value="XM_033602921.1"/>
</dbReference>
<dbReference type="Proteomes" id="UP000504637">
    <property type="component" value="Unplaced"/>
</dbReference>
<name>A0A6J3MA08_9PEZI</name>
<protein>
    <submittedName>
        <fullName evidence="3">Uncharacterized protein</fullName>
    </submittedName>
</protein>
<feature type="region of interest" description="Disordered" evidence="1">
    <location>
        <begin position="1"/>
        <end position="32"/>
    </location>
</feature>
<dbReference type="GeneID" id="54360721"/>
<evidence type="ECO:0000313" key="2">
    <source>
        <dbReference type="Proteomes" id="UP000504637"/>
    </source>
</evidence>
<reference evidence="3" key="1">
    <citation type="submission" date="2020-01" db="EMBL/GenBank/DDBJ databases">
        <authorList>
            <consortium name="DOE Joint Genome Institute"/>
            <person name="Haridas S."/>
            <person name="Albert R."/>
            <person name="Binder M."/>
            <person name="Bloem J."/>
            <person name="Labutti K."/>
            <person name="Salamov A."/>
            <person name="Andreopoulos B."/>
            <person name="Baker S.E."/>
            <person name="Barry K."/>
            <person name="Bills G."/>
            <person name="Bluhm B.H."/>
            <person name="Cannon C."/>
            <person name="Castanera R."/>
            <person name="Culley D.E."/>
            <person name="Daum C."/>
            <person name="Ezra D."/>
            <person name="Gonzalez J.B."/>
            <person name="Henrissat B."/>
            <person name="Kuo A."/>
            <person name="Liang C."/>
            <person name="Lipzen A."/>
            <person name="Lutzoni F."/>
            <person name="Magnuson J."/>
            <person name="Mondo S."/>
            <person name="Nolan M."/>
            <person name="Ohm R."/>
            <person name="Pangilinan J."/>
            <person name="Park H.-J."/>
            <person name="Ramirez L."/>
            <person name="Alfaro M."/>
            <person name="Sun H."/>
            <person name="Tritt A."/>
            <person name="Yoshinaga Y."/>
            <person name="Zwiers L.-H."/>
            <person name="Turgeon B.G."/>
            <person name="Goodwin S.B."/>
            <person name="Spatafora J.W."/>
            <person name="Crous P.W."/>
            <person name="Grigoriev I.V."/>
        </authorList>
    </citation>
    <scope>NUCLEOTIDE SEQUENCE</scope>
    <source>
        <strain evidence="3">CBS 342.82</strain>
    </source>
</reference>
<dbReference type="AlphaFoldDB" id="A0A6J3MA08"/>
<evidence type="ECO:0000256" key="1">
    <source>
        <dbReference type="SAM" id="MobiDB-lite"/>
    </source>
</evidence>
<proteinExistence type="predicted"/>
<feature type="compositionally biased region" description="Acidic residues" evidence="1">
    <location>
        <begin position="1"/>
        <end position="18"/>
    </location>
</feature>
<gene>
    <name evidence="3" type="ORF">K489DRAFT_368101</name>
</gene>
<accession>A0A6J3MA08</accession>
<keyword evidence="2" id="KW-1185">Reference proteome</keyword>
<organism evidence="3">
    <name type="scientific">Dissoconium aciculare CBS 342.82</name>
    <dbReference type="NCBI Taxonomy" id="1314786"/>
    <lineage>
        <taxon>Eukaryota</taxon>
        <taxon>Fungi</taxon>
        <taxon>Dikarya</taxon>
        <taxon>Ascomycota</taxon>
        <taxon>Pezizomycotina</taxon>
        <taxon>Dothideomycetes</taxon>
        <taxon>Dothideomycetidae</taxon>
        <taxon>Mycosphaerellales</taxon>
        <taxon>Dissoconiaceae</taxon>
        <taxon>Dissoconium</taxon>
    </lineage>
</organism>
<sequence length="121" mass="13534">MMIDDDDDDDNNDDDDDDDRKVPLLQATRNAPGRRIDRGLYYPMQYTTTTTTRACSVDNRTMGERECAGVIPLIPLIDYIDGGWASERVRRFHGGIGLLAQVCVGSRSSSRIDEEDDDDCG</sequence>
<reference evidence="3" key="3">
    <citation type="submission" date="2025-08" db="UniProtKB">
        <authorList>
            <consortium name="RefSeq"/>
        </authorList>
    </citation>
    <scope>IDENTIFICATION</scope>
    <source>
        <strain evidence="3">CBS 342.82</strain>
    </source>
</reference>
<evidence type="ECO:0000313" key="3">
    <source>
        <dbReference type="RefSeq" id="XP_033461907.1"/>
    </source>
</evidence>
<reference evidence="3" key="2">
    <citation type="submission" date="2020-04" db="EMBL/GenBank/DDBJ databases">
        <authorList>
            <consortium name="NCBI Genome Project"/>
        </authorList>
    </citation>
    <scope>NUCLEOTIDE SEQUENCE</scope>
    <source>
        <strain evidence="3">CBS 342.82</strain>
    </source>
</reference>